<dbReference type="GO" id="GO:0000976">
    <property type="term" value="F:transcription cis-regulatory region binding"/>
    <property type="evidence" value="ECO:0007669"/>
    <property type="project" value="TreeGrafter"/>
</dbReference>
<dbReference type="STRING" id="349163.Acry_2322"/>
<proteinExistence type="predicted"/>
<evidence type="ECO:0000256" key="2">
    <source>
        <dbReference type="ARBA" id="ARBA00023125"/>
    </source>
</evidence>
<reference evidence="5 6" key="1">
    <citation type="submission" date="2007-05" db="EMBL/GenBank/DDBJ databases">
        <title>Complete sequence of chromosome of Acidiphilium cryptum JF-5.</title>
        <authorList>
            <consortium name="US DOE Joint Genome Institute"/>
            <person name="Copeland A."/>
            <person name="Lucas S."/>
            <person name="Lapidus A."/>
            <person name="Barry K."/>
            <person name="Detter J.C."/>
            <person name="Glavina del Rio T."/>
            <person name="Hammon N."/>
            <person name="Israni S."/>
            <person name="Dalin E."/>
            <person name="Tice H."/>
            <person name="Pitluck S."/>
            <person name="Sims D."/>
            <person name="Brettin T."/>
            <person name="Bruce D."/>
            <person name="Han C."/>
            <person name="Schmutz J."/>
            <person name="Larimer F."/>
            <person name="Land M."/>
            <person name="Hauser L."/>
            <person name="Kyrpides N."/>
            <person name="Kim E."/>
            <person name="Magnuson T."/>
            <person name="Richardson P."/>
        </authorList>
    </citation>
    <scope>NUCLEOTIDE SEQUENCE [LARGE SCALE GENOMIC DNA]</scope>
    <source>
        <strain evidence="5 6">JF-5</strain>
    </source>
</reference>
<dbReference type="SUPFAM" id="SSF47413">
    <property type="entry name" value="lambda repressor-like DNA-binding domains"/>
    <property type="match status" value="1"/>
</dbReference>
<accession>A5G0Y4</accession>
<dbReference type="SMART" id="SM00354">
    <property type="entry name" value="HTH_LACI"/>
    <property type="match status" value="1"/>
</dbReference>
<dbReference type="InterPro" id="IPR010982">
    <property type="entry name" value="Lambda_DNA-bd_dom_sf"/>
</dbReference>
<evidence type="ECO:0000256" key="3">
    <source>
        <dbReference type="ARBA" id="ARBA00023163"/>
    </source>
</evidence>
<dbReference type="PANTHER" id="PTHR30146:SF152">
    <property type="entry name" value="TRANSCRIPTIONAL REGULATORY PROTEIN"/>
    <property type="match status" value="1"/>
</dbReference>
<organism evidence="5 6">
    <name type="scientific">Acidiphilium cryptum (strain JF-5)</name>
    <dbReference type="NCBI Taxonomy" id="349163"/>
    <lineage>
        <taxon>Bacteria</taxon>
        <taxon>Pseudomonadati</taxon>
        <taxon>Pseudomonadota</taxon>
        <taxon>Alphaproteobacteria</taxon>
        <taxon>Acetobacterales</taxon>
        <taxon>Acidocellaceae</taxon>
        <taxon>Acidiphilium</taxon>
    </lineage>
</organism>
<dbReference type="Gene3D" id="1.10.260.40">
    <property type="entry name" value="lambda repressor-like DNA-binding domains"/>
    <property type="match status" value="1"/>
</dbReference>
<feature type="domain" description="HTH lacI-type" evidence="4">
    <location>
        <begin position="14"/>
        <end position="56"/>
    </location>
</feature>
<dbReference type="SUPFAM" id="SSF53822">
    <property type="entry name" value="Periplasmic binding protein-like I"/>
    <property type="match status" value="1"/>
</dbReference>
<evidence type="ECO:0000259" key="4">
    <source>
        <dbReference type="PROSITE" id="PS50932"/>
    </source>
</evidence>
<keyword evidence="6" id="KW-1185">Reference proteome</keyword>
<evidence type="ECO:0000313" key="6">
    <source>
        <dbReference type="Proteomes" id="UP000000245"/>
    </source>
</evidence>
<dbReference type="InterPro" id="IPR025997">
    <property type="entry name" value="SBP_2_dom"/>
</dbReference>
<dbReference type="InterPro" id="IPR028082">
    <property type="entry name" value="Peripla_BP_I"/>
</dbReference>
<dbReference type="Pfam" id="PF00356">
    <property type="entry name" value="LacI"/>
    <property type="match status" value="1"/>
</dbReference>
<dbReference type="Proteomes" id="UP000000245">
    <property type="component" value="Chromosome"/>
</dbReference>
<dbReference type="eggNOG" id="COG1879">
    <property type="taxonomic scope" value="Bacteria"/>
</dbReference>
<dbReference type="GO" id="GO:0003700">
    <property type="term" value="F:DNA-binding transcription factor activity"/>
    <property type="evidence" value="ECO:0007669"/>
    <property type="project" value="TreeGrafter"/>
</dbReference>
<dbReference type="InterPro" id="IPR000843">
    <property type="entry name" value="HTH_LacI"/>
</dbReference>
<dbReference type="RefSeq" id="WP_012039966.1">
    <property type="nucleotide sequence ID" value="NC_009484.1"/>
</dbReference>
<dbReference type="KEGG" id="acr:Acry_2322"/>
<dbReference type="CDD" id="cd06307">
    <property type="entry name" value="PBP1_sugar_binding"/>
    <property type="match status" value="1"/>
</dbReference>
<name>A5G0Y4_ACICJ</name>
<sequence>MTGAQASRKTRTRARLADIARVAGVSIATVDRVFNERESVSDAARERVIRVAREMGVRRDLPEAYRPITHLDLILPQNDSPFFVRLRAAFRDGIAMLDRGIAMHRHILAVEDTASFVRLISETSYARKGMILAVPDRPEIRAAVQSIQAAGQKVVTIVTDLPGLAGADYLGIDNRQAGATAAHLLGRSCRQGGRVAVLGAHHDWAGHVERMGGFQTTLSRDFPHLHCEIIEMDTRDDPDRCARSLRAALSFGPLVGVYNTGAGSIGIMNALKGAMPRPFWIGHELSDDHIIYLKDGTMDYAIDQNPRGQALGSLQTLLYRCGLITSTPALSHAELRIYTRENLPARNYEESSQLSLD</sequence>
<dbReference type="EMBL" id="CP000697">
    <property type="protein sequence ID" value="ABQ31516.1"/>
    <property type="molecule type" value="Genomic_DNA"/>
</dbReference>
<dbReference type="Gene3D" id="3.40.50.2300">
    <property type="match status" value="2"/>
</dbReference>
<evidence type="ECO:0000313" key="5">
    <source>
        <dbReference type="EMBL" id="ABQ31516.1"/>
    </source>
</evidence>
<dbReference type="AlphaFoldDB" id="A5G0Y4"/>
<dbReference type="CDD" id="cd01392">
    <property type="entry name" value="HTH_LacI"/>
    <property type="match status" value="1"/>
</dbReference>
<dbReference type="Pfam" id="PF13407">
    <property type="entry name" value="Peripla_BP_4"/>
    <property type="match status" value="1"/>
</dbReference>
<evidence type="ECO:0000256" key="1">
    <source>
        <dbReference type="ARBA" id="ARBA00023015"/>
    </source>
</evidence>
<protein>
    <submittedName>
        <fullName evidence="5">Transcriptional regulator, LacI family</fullName>
    </submittedName>
</protein>
<dbReference type="PROSITE" id="PS50932">
    <property type="entry name" value="HTH_LACI_2"/>
    <property type="match status" value="1"/>
</dbReference>
<keyword evidence="3" id="KW-0804">Transcription</keyword>
<keyword evidence="1" id="KW-0805">Transcription regulation</keyword>
<dbReference type="PANTHER" id="PTHR30146">
    <property type="entry name" value="LACI-RELATED TRANSCRIPTIONAL REPRESSOR"/>
    <property type="match status" value="1"/>
</dbReference>
<keyword evidence="2" id="KW-0238">DNA-binding</keyword>
<dbReference type="HOGENOM" id="CLU_037628_0_0_5"/>
<gene>
    <name evidence="5" type="ordered locus">Acry_2322</name>
</gene>